<dbReference type="Proteomes" id="UP000600247">
    <property type="component" value="Unassembled WGS sequence"/>
</dbReference>
<dbReference type="InterPro" id="IPR050490">
    <property type="entry name" value="Bact_solute-bd_prot1"/>
</dbReference>
<accession>A0A917GPQ1</accession>
<dbReference type="PROSITE" id="PS51257">
    <property type="entry name" value="PROKAR_LIPOPROTEIN"/>
    <property type="match status" value="1"/>
</dbReference>
<evidence type="ECO:0000256" key="1">
    <source>
        <dbReference type="SAM" id="SignalP"/>
    </source>
</evidence>
<dbReference type="PANTHER" id="PTHR43649">
    <property type="entry name" value="ARABINOSE-BINDING PROTEIN-RELATED"/>
    <property type="match status" value="1"/>
</dbReference>
<feature type="signal peptide" evidence="1">
    <location>
        <begin position="1"/>
        <end position="21"/>
    </location>
</feature>
<dbReference type="AlphaFoldDB" id="A0A917GPQ1"/>
<organism evidence="2 3">
    <name type="scientific">Paenibacillus radicis</name>
    <name type="common">ex Gao et al. 2016</name>
    <dbReference type="NCBI Taxonomy" id="1737354"/>
    <lineage>
        <taxon>Bacteria</taxon>
        <taxon>Bacillati</taxon>
        <taxon>Bacillota</taxon>
        <taxon>Bacilli</taxon>
        <taxon>Bacillales</taxon>
        <taxon>Paenibacillaceae</taxon>
        <taxon>Paenibacillus</taxon>
    </lineage>
</organism>
<dbReference type="RefSeq" id="WP_188887084.1">
    <property type="nucleotide sequence ID" value="NZ_BMHY01000001.1"/>
</dbReference>
<feature type="chain" id="PRO_5038358765" evidence="1">
    <location>
        <begin position="22"/>
        <end position="424"/>
    </location>
</feature>
<dbReference type="SUPFAM" id="SSF53850">
    <property type="entry name" value="Periplasmic binding protein-like II"/>
    <property type="match status" value="1"/>
</dbReference>
<gene>
    <name evidence="2" type="ORF">GCM10010918_02000</name>
</gene>
<dbReference type="InterPro" id="IPR006059">
    <property type="entry name" value="SBP"/>
</dbReference>
<comment type="caution">
    <text evidence="2">The sequence shown here is derived from an EMBL/GenBank/DDBJ whole genome shotgun (WGS) entry which is preliminary data.</text>
</comment>
<dbReference type="Gene3D" id="3.40.190.10">
    <property type="entry name" value="Periplasmic binding protein-like II"/>
    <property type="match status" value="1"/>
</dbReference>
<sequence>MKIKTYSSILLALCLALVVSACSSNPSKTDNENKSENQKVTLKLWYWNGAISDASLQAAKEKFPNINLEAEKLPSGDDYLTKLRTTLAGGGSGPDIVAMDSWISSMLEYKNQFVNLYDQGAHDIESQYLDWKWKLGADQENQYLIGLPIDVAPVVLFYRTDLFKQAGVPSTPQEIHEQVKSWEDYFELLKKVKDKTGSQTGNIADIFRSIVGQSPENFFDKDGKYIGDQGDVKRAWDLSVKAFQDGLTFPFTSDTEKNAAINASKINSFNGASWSVGDLVSAAPDTTGKWGIAYPPGGVGNQGGSFLGALKHTKHPKEAYEVIKFLVSPDNLVQAYKEFGNYPSTPEIYSLPEMESKNEFFGGQNLNEVFSEAAKDVQIAPSNSQDIMVLNTIIEGLTKVDTMKKDANKAWEEAQTKVKRQLSR</sequence>
<dbReference type="Pfam" id="PF13416">
    <property type="entry name" value="SBP_bac_8"/>
    <property type="match status" value="1"/>
</dbReference>
<dbReference type="EMBL" id="BMHY01000001">
    <property type="protein sequence ID" value="GGG52964.1"/>
    <property type="molecule type" value="Genomic_DNA"/>
</dbReference>
<keyword evidence="1" id="KW-0732">Signal</keyword>
<reference evidence="2 3" key="1">
    <citation type="journal article" date="2014" name="Int. J. Syst. Evol. Microbiol.">
        <title>Complete genome sequence of Corynebacterium casei LMG S-19264T (=DSM 44701T), isolated from a smear-ripened cheese.</title>
        <authorList>
            <consortium name="US DOE Joint Genome Institute (JGI-PGF)"/>
            <person name="Walter F."/>
            <person name="Albersmeier A."/>
            <person name="Kalinowski J."/>
            <person name="Ruckert C."/>
        </authorList>
    </citation>
    <scope>NUCLEOTIDE SEQUENCE [LARGE SCALE GENOMIC DNA]</scope>
    <source>
        <strain evidence="2 3">CGMCC 1.15286</strain>
    </source>
</reference>
<proteinExistence type="predicted"/>
<protein>
    <submittedName>
        <fullName evidence="2">Sugar ABC transporter substrate-binding protein</fullName>
    </submittedName>
</protein>
<keyword evidence="3" id="KW-1185">Reference proteome</keyword>
<evidence type="ECO:0000313" key="2">
    <source>
        <dbReference type="EMBL" id="GGG52964.1"/>
    </source>
</evidence>
<evidence type="ECO:0000313" key="3">
    <source>
        <dbReference type="Proteomes" id="UP000600247"/>
    </source>
</evidence>
<dbReference type="PANTHER" id="PTHR43649:SF32">
    <property type="entry name" value="SUGAR BINDING SECRETED PROTEIN"/>
    <property type="match status" value="1"/>
</dbReference>
<name>A0A917GPQ1_9BACL</name>